<sequence length="321" mass="36020">MFWQNPSHDFSMDIMDHSSKLSSPNPMPNACLYQDDISQDMNRIASFERSFCSSFFCCDVQLSGFHELLEHIEEVHLVLLNQDGKPLYHPKVGPLTDKNTEYSKSKTRTHAQFGLTFPFPPTPTPPATCRLPVAVAFHEYHDSGMAEYGDDDRGYDERGSLERRKSFPASTTPSPASTPRDVPPSSDSDMSSDEESPLPSPISPSPTRPIPIISMGEMTEETSYQHEEIVPNISRYKSVAHAPKANRRWKNVSHRERVHKCPTPGCTKSYLNPNGLKYHRDKGRCTIDSETAFMRSLPTKRRLAYAHVSPPSPASTSPPTP</sequence>
<keyword evidence="7" id="KW-1185">Reference proteome</keyword>
<accession>V2WY98</accession>
<dbReference type="PANTHER" id="PTHR23057:SF0">
    <property type="entry name" value="JUXTAPOSED WITH ANOTHER ZINC FINGER PROTEIN 1"/>
    <property type="match status" value="1"/>
</dbReference>
<dbReference type="PANTHER" id="PTHR23057">
    <property type="entry name" value="JUXTAPOSED WITH ANOTHER ZINC FINGER PROTEIN 1"/>
    <property type="match status" value="1"/>
</dbReference>
<feature type="region of interest" description="Disordered" evidence="5">
    <location>
        <begin position="145"/>
        <end position="212"/>
    </location>
</feature>
<dbReference type="STRING" id="1381753.V2WY98"/>
<name>V2WY98_MONRO</name>
<keyword evidence="1" id="KW-0479">Metal-binding</keyword>
<dbReference type="GO" id="GO:0008270">
    <property type="term" value="F:zinc ion binding"/>
    <property type="evidence" value="ECO:0007669"/>
    <property type="project" value="UniProtKB-KW"/>
</dbReference>
<dbReference type="EMBL" id="AWSO01001137">
    <property type="protein sequence ID" value="ESK85135.1"/>
    <property type="molecule type" value="Genomic_DNA"/>
</dbReference>
<evidence type="ECO:0000313" key="7">
    <source>
        <dbReference type="Proteomes" id="UP000017559"/>
    </source>
</evidence>
<dbReference type="HOGENOM" id="CLU_088658_0_0_1"/>
<dbReference type="GO" id="GO:0005634">
    <property type="term" value="C:nucleus"/>
    <property type="evidence" value="ECO:0007669"/>
    <property type="project" value="TreeGrafter"/>
</dbReference>
<evidence type="ECO:0000256" key="1">
    <source>
        <dbReference type="ARBA" id="ARBA00022723"/>
    </source>
</evidence>
<proteinExistence type="predicted"/>
<protein>
    <recommendedName>
        <fullName evidence="8">C2H2-type domain-containing protein</fullName>
    </recommendedName>
</protein>
<evidence type="ECO:0000256" key="4">
    <source>
        <dbReference type="ARBA" id="ARBA00022833"/>
    </source>
</evidence>
<keyword evidence="2" id="KW-0677">Repeat</keyword>
<reference evidence="6 7" key="1">
    <citation type="journal article" date="2014" name="BMC Genomics">
        <title>Genome and secretome analysis of the hemibiotrophic fungal pathogen, Moniliophthora roreri, which causes frosty pod rot disease of cacao: mechanisms of the biotrophic and necrotrophic phases.</title>
        <authorList>
            <person name="Meinhardt L.W."/>
            <person name="Costa G.G.L."/>
            <person name="Thomazella D.P.T."/>
            <person name="Teixeira P.J.P.L."/>
            <person name="Carazzolle M.F."/>
            <person name="Schuster S.C."/>
            <person name="Carlson J.E."/>
            <person name="Guiltinan M.J."/>
            <person name="Mieczkowski P."/>
            <person name="Farmer A."/>
            <person name="Ramaraj T."/>
            <person name="Crozier J."/>
            <person name="Davis R.E."/>
            <person name="Shao J."/>
            <person name="Melnick R.L."/>
            <person name="Pereira G.A.G."/>
            <person name="Bailey B.A."/>
        </authorList>
    </citation>
    <scope>NUCLEOTIDE SEQUENCE [LARGE SCALE GENOMIC DNA]</scope>
    <source>
        <strain evidence="6 7">MCA 2997</strain>
    </source>
</reference>
<keyword evidence="3" id="KW-0863">Zinc-finger</keyword>
<organism evidence="6 7">
    <name type="scientific">Moniliophthora roreri (strain MCA 2997)</name>
    <name type="common">Cocoa frosty pod rot fungus</name>
    <name type="synonym">Crinipellis roreri</name>
    <dbReference type="NCBI Taxonomy" id="1381753"/>
    <lineage>
        <taxon>Eukaryota</taxon>
        <taxon>Fungi</taxon>
        <taxon>Dikarya</taxon>
        <taxon>Basidiomycota</taxon>
        <taxon>Agaricomycotina</taxon>
        <taxon>Agaricomycetes</taxon>
        <taxon>Agaricomycetidae</taxon>
        <taxon>Agaricales</taxon>
        <taxon>Marasmiineae</taxon>
        <taxon>Marasmiaceae</taxon>
        <taxon>Moniliophthora</taxon>
    </lineage>
</organism>
<evidence type="ECO:0000313" key="6">
    <source>
        <dbReference type="EMBL" id="ESK85135.1"/>
    </source>
</evidence>
<feature type="compositionally biased region" description="Basic and acidic residues" evidence="5">
    <location>
        <begin position="151"/>
        <end position="165"/>
    </location>
</feature>
<comment type="caution">
    <text evidence="6">The sequence shown here is derived from an EMBL/GenBank/DDBJ whole genome shotgun (WGS) entry which is preliminary data.</text>
</comment>
<dbReference type="OrthoDB" id="3269380at2759"/>
<evidence type="ECO:0000256" key="5">
    <source>
        <dbReference type="SAM" id="MobiDB-lite"/>
    </source>
</evidence>
<dbReference type="InterPro" id="IPR051580">
    <property type="entry name" value="ZnF-Chromatin_assoc"/>
</dbReference>
<dbReference type="Proteomes" id="UP000017559">
    <property type="component" value="Unassembled WGS sequence"/>
</dbReference>
<dbReference type="KEGG" id="mrr:Moror_3590"/>
<feature type="compositionally biased region" description="Low complexity" evidence="5">
    <location>
        <begin position="168"/>
        <end position="189"/>
    </location>
</feature>
<evidence type="ECO:0000256" key="2">
    <source>
        <dbReference type="ARBA" id="ARBA00022737"/>
    </source>
</evidence>
<keyword evidence="4" id="KW-0862">Zinc</keyword>
<evidence type="ECO:0000256" key="3">
    <source>
        <dbReference type="ARBA" id="ARBA00022771"/>
    </source>
</evidence>
<gene>
    <name evidence="6" type="ORF">Moror_3590</name>
</gene>
<evidence type="ECO:0008006" key="8">
    <source>
        <dbReference type="Google" id="ProtNLM"/>
    </source>
</evidence>
<feature type="compositionally biased region" description="Pro residues" evidence="5">
    <location>
        <begin position="198"/>
        <end position="209"/>
    </location>
</feature>
<dbReference type="AlphaFoldDB" id="V2WY98"/>